<protein>
    <recommendedName>
        <fullName evidence="2">HTH tetR-type domain-containing protein</fullName>
    </recommendedName>
</protein>
<proteinExistence type="predicted"/>
<feature type="domain" description="HTH tetR-type" evidence="2">
    <location>
        <begin position="32"/>
        <end position="63"/>
    </location>
</feature>
<dbReference type="InterPro" id="IPR009057">
    <property type="entry name" value="Homeodomain-like_sf"/>
</dbReference>
<dbReference type="Gene3D" id="1.10.357.10">
    <property type="entry name" value="Tetracycline Repressor, domain 2"/>
    <property type="match status" value="1"/>
</dbReference>
<dbReference type="EMBL" id="CAKMAB010000049">
    <property type="protein sequence ID" value="CAH1059251.1"/>
    <property type="molecule type" value="Genomic_DNA"/>
</dbReference>
<evidence type="ECO:0000313" key="3">
    <source>
        <dbReference type="EMBL" id="CAH1059251.1"/>
    </source>
</evidence>
<evidence type="ECO:0000256" key="1">
    <source>
        <dbReference type="ARBA" id="ARBA00023125"/>
    </source>
</evidence>
<dbReference type="SUPFAM" id="SSF46689">
    <property type="entry name" value="Homeodomain-like"/>
    <property type="match status" value="1"/>
</dbReference>
<name>A0ABN8FVW9_9BACL</name>
<comment type="caution">
    <text evidence="3">The sequence shown here is derived from an EMBL/GenBank/DDBJ whole genome shotgun (WGS) entry which is preliminary data.</text>
</comment>
<reference evidence="3" key="1">
    <citation type="submission" date="2021-12" db="EMBL/GenBank/DDBJ databases">
        <authorList>
            <person name="Criscuolo A."/>
        </authorList>
    </citation>
    <scope>NUCLEOTIDE SEQUENCE</scope>
    <source>
        <strain evidence="3">CIP111894</strain>
    </source>
</reference>
<sequence length="213" mass="25181">MENNLSLRERKKYQTMLSILDEFLVSLESKYFDEIHIEEICDRVRISKVTFFRYFSSKEEVLDYFVLRWCYQRSVEIDRGTFSGTEGIRHMFKTAAEIPHAKKILLSIIQYYSKLKAEPVKKELSEYERYIISQNSSEGIHIDVFPLQSLFHIYLSQIEGISESQKVLYSRQLLSLFYGIPFQVHIDVSEPQTILSAYMDSLDLLFGRLIIME</sequence>
<accession>A0ABN8FVW9</accession>
<keyword evidence="4" id="KW-1185">Reference proteome</keyword>
<organism evidence="3 4">
    <name type="scientific">Paenibacillus pseudetheri</name>
    <dbReference type="NCBI Taxonomy" id="2897682"/>
    <lineage>
        <taxon>Bacteria</taxon>
        <taxon>Bacillati</taxon>
        <taxon>Bacillota</taxon>
        <taxon>Bacilli</taxon>
        <taxon>Bacillales</taxon>
        <taxon>Paenibacillaceae</taxon>
        <taxon>Paenibacillus</taxon>
    </lineage>
</organism>
<dbReference type="Proteomes" id="UP000838749">
    <property type="component" value="Unassembled WGS sequence"/>
</dbReference>
<dbReference type="Pfam" id="PF00440">
    <property type="entry name" value="TetR_N"/>
    <property type="match status" value="1"/>
</dbReference>
<dbReference type="RefSeq" id="WP_234541145.1">
    <property type="nucleotide sequence ID" value="NZ_CAKMAB010000049.1"/>
</dbReference>
<dbReference type="InterPro" id="IPR001647">
    <property type="entry name" value="HTH_TetR"/>
</dbReference>
<keyword evidence="1" id="KW-0238">DNA-binding</keyword>
<gene>
    <name evidence="3" type="ORF">PAECIP111894_05457</name>
</gene>
<evidence type="ECO:0000313" key="4">
    <source>
        <dbReference type="Proteomes" id="UP000838749"/>
    </source>
</evidence>
<evidence type="ECO:0000259" key="2">
    <source>
        <dbReference type="Pfam" id="PF00440"/>
    </source>
</evidence>